<accession>A0ABR2YBP6</accession>
<evidence type="ECO:0000313" key="2">
    <source>
        <dbReference type="Proteomes" id="UP001491310"/>
    </source>
</evidence>
<reference evidence="1 2" key="1">
    <citation type="journal article" date="2024" name="Nat. Commun.">
        <title>Phylogenomics reveals the evolutionary origins of lichenization in chlorophyte algae.</title>
        <authorList>
            <person name="Puginier C."/>
            <person name="Libourel C."/>
            <person name="Otte J."/>
            <person name="Skaloud P."/>
            <person name="Haon M."/>
            <person name="Grisel S."/>
            <person name="Petersen M."/>
            <person name="Berrin J.G."/>
            <person name="Delaux P.M."/>
            <person name="Dal Grande F."/>
            <person name="Keller J."/>
        </authorList>
    </citation>
    <scope>NUCLEOTIDE SEQUENCE [LARGE SCALE GENOMIC DNA]</scope>
    <source>
        <strain evidence="1 2">SAG 216-7</strain>
    </source>
</reference>
<organism evidence="1 2">
    <name type="scientific">Coccomyxa subellipsoidea</name>
    <dbReference type="NCBI Taxonomy" id="248742"/>
    <lineage>
        <taxon>Eukaryota</taxon>
        <taxon>Viridiplantae</taxon>
        <taxon>Chlorophyta</taxon>
        <taxon>core chlorophytes</taxon>
        <taxon>Trebouxiophyceae</taxon>
        <taxon>Trebouxiophyceae incertae sedis</taxon>
        <taxon>Coccomyxaceae</taxon>
        <taxon>Coccomyxa</taxon>
    </lineage>
</organism>
<evidence type="ECO:0008006" key="3">
    <source>
        <dbReference type="Google" id="ProtNLM"/>
    </source>
</evidence>
<dbReference type="SUPFAM" id="SSF56784">
    <property type="entry name" value="HAD-like"/>
    <property type="match status" value="1"/>
</dbReference>
<evidence type="ECO:0000313" key="1">
    <source>
        <dbReference type="EMBL" id="KAK9901645.1"/>
    </source>
</evidence>
<protein>
    <recommendedName>
        <fullName evidence="3">HAD-like protein</fullName>
    </recommendedName>
</protein>
<dbReference type="PANTHER" id="PTHR42896:SF2">
    <property type="entry name" value="CBBY-LIKE PROTEIN"/>
    <property type="match status" value="1"/>
</dbReference>
<proteinExistence type="predicted"/>
<name>A0ABR2YBP6_9CHLO</name>
<dbReference type="InterPro" id="IPR023198">
    <property type="entry name" value="PGP-like_dom2"/>
</dbReference>
<dbReference type="PANTHER" id="PTHR42896">
    <property type="entry name" value="XYLULOSE-1,5-BISPHOSPHATE (XUBP) PHOSPHATASE"/>
    <property type="match status" value="1"/>
</dbReference>
<comment type="caution">
    <text evidence="1">The sequence shown here is derived from an EMBL/GenBank/DDBJ whole genome shotgun (WGS) entry which is preliminary data.</text>
</comment>
<dbReference type="EMBL" id="JALJOT010000017">
    <property type="protein sequence ID" value="KAK9901645.1"/>
    <property type="molecule type" value="Genomic_DNA"/>
</dbReference>
<dbReference type="InterPro" id="IPR044999">
    <property type="entry name" value="CbbY-like"/>
</dbReference>
<dbReference type="Gene3D" id="3.40.50.1000">
    <property type="entry name" value="HAD superfamily/HAD-like"/>
    <property type="match status" value="1"/>
</dbReference>
<keyword evidence="2" id="KW-1185">Reference proteome</keyword>
<dbReference type="Proteomes" id="UP001491310">
    <property type="component" value="Unassembled WGS sequence"/>
</dbReference>
<dbReference type="InterPro" id="IPR023214">
    <property type="entry name" value="HAD_sf"/>
</dbReference>
<sequence length="345" mass="36482">MDRCAWIGAKWRQECRRQSRRTCRAIRPCASSTGRAPFGLLLECDGVLIDTHKDGHRVAFNSAFSEMGLDCSNWSPSVYHDLLRCGDGSAEGLLRAFFDTIGWPTMLATADREPFVNRLHAAKRKHLAEMVQSGSIPLRKGAAELVREALEAGAKVGIIAGTCSTPEERIADAALAALGPGMAERLNVYVLGESMVADEDKTSAPGQELSLERQFANAQAKVKEDEASAFILSLQADTEASVPLGIDPAMLLAAKRGKAGLSAAFLAACLATMDLPLRRCAAVAANNSVLQAAQSAGILAAAVPPALSAQGTFNNADAKFDGFGPGGGVTWRRLEAMLAKAIGEQ</sequence>
<dbReference type="Gene3D" id="1.10.150.240">
    <property type="entry name" value="Putative phosphatase, domain 2"/>
    <property type="match status" value="1"/>
</dbReference>
<gene>
    <name evidence="1" type="ORF">WJX75_006354</name>
</gene>
<dbReference type="InterPro" id="IPR036412">
    <property type="entry name" value="HAD-like_sf"/>
</dbReference>